<dbReference type="GO" id="GO:0030272">
    <property type="term" value="F:5-formyltetrahydrofolate cyclo-ligase activity"/>
    <property type="evidence" value="ECO:0007669"/>
    <property type="project" value="UniProtKB-EC"/>
</dbReference>
<dbReference type="PIRSF" id="PIRSF006806">
    <property type="entry name" value="FTHF_cligase"/>
    <property type="match status" value="1"/>
</dbReference>
<proteinExistence type="inferred from homology"/>
<evidence type="ECO:0000256" key="5">
    <source>
        <dbReference type="RuleBase" id="RU361279"/>
    </source>
</evidence>
<dbReference type="Pfam" id="PF01812">
    <property type="entry name" value="5-FTHF_cyc-lig"/>
    <property type="match status" value="1"/>
</dbReference>
<dbReference type="GO" id="GO:0046872">
    <property type="term" value="F:metal ion binding"/>
    <property type="evidence" value="ECO:0007669"/>
    <property type="project" value="UniProtKB-KW"/>
</dbReference>
<evidence type="ECO:0000256" key="1">
    <source>
        <dbReference type="ARBA" id="ARBA00010638"/>
    </source>
</evidence>
<dbReference type="NCBIfam" id="TIGR02727">
    <property type="entry name" value="MTHFS_bact"/>
    <property type="match status" value="1"/>
</dbReference>
<dbReference type="SUPFAM" id="SSF100950">
    <property type="entry name" value="NagB/RpiA/CoA transferase-like"/>
    <property type="match status" value="1"/>
</dbReference>
<dbReference type="InterPro" id="IPR037171">
    <property type="entry name" value="NagB/RpiA_transferase-like"/>
</dbReference>
<gene>
    <name evidence="7" type="ORF">LKD32_12965</name>
</gene>
<feature type="compositionally biased region" description="Basic and acidic residues" evidence="6">
    <location>
        <begin position="1"/>
        <end position="16"/>
    </location>
</feature>
<evidence type="ECO:0000256" key="2">
    <source>
        <dbReference type="ARBA" id="ARBA00022741"/>
    </source>
</evidence>
<evidence type="ECO:0000256" key="4">
    <source>
        <dbReference type="PIRSR" id="PIRSR006806-1"/>
    </source>
</evidence>
<organism evidence="7 8">
    <name type="scientific">Brotaphodocola catenula</name>
    <dbReference type="NCBI Taxonomy" id="2885361"/>
    <lineage>
        <taxon>Bacteria</taxon>
        <taxon>Bacillati</taxon>
        <taxon>Bacillota</taxon>
        <taxon>Clostridia</taxon>
        <taxon>Lachnospirales</taxon>
        <taxon>Lachnospiraceae</taxon>
        <taxon>Brotaphodocola</taxon>
    </lineage>
</organism>
<keyword evidence="5" id="KW-0479">Metal-binding</keyword>
<comment type="cofactor">
    <cofactor evidence="5">
        <name>Mg(2+)</name>
        <dbReference type="ChEBI" id="CHEBI:18420"/>
    </cofactor>
</comment>
<evidence type="ECO:0000313" key="8">
    <source>
        <dbReference type="Proteomes" id="UP001198962"/>
    </source>
</evidence>
<protein>
    <recommendedName>
        <fullName evidence="5">5-formyltetrahydrofolate cyclo-ligase</fullName>
        <ecNumber evidence="5">6.3.3.2</ecNumber>
    </recommendedName>
</protein>
<name>A0AAE3DKV9_9FIRM</name>
<dbReference type="GO" id="GO:0035999">
    <property type="term" value="P:tetrahydrofolate interconversion"/>
    <property type="evidence" value="ECO:0007669"/>
    <property type="project" value="TreeGrafter"/>
</dbReference>
<dbReference type="Proteomes" id="UP001198962">
    <property type="component" value="Unassembled WGS sequence"/>
</dbReference>
<evidence type="ECO:0000256" key="6">
    <source>
        <dbReference type="SAM" id="MobiDB-lite"/>
    </source>
</evidence>
<evidence type="ECO:0000313" key="7">
    <source>
        <dbReference type="EMBL" id="MCC2165769.1"/>
    </source>
</evidence>
<dbReference type="PANTHER" id="PTHR23407">
    <property type="entry name" value="ATPASE INHIBITOR/5-FORMYLTETRAHYDROFOLATE CYCLO-LIGASE"/>
    <property type="match status" value="1"/>
</dbReference>
<keyword evidence="8" id="KW-1185">Reference proteome</keyword>
<keyword evidence="5" id="KW-0460">Magnesium</keyword>
<keyword evidence="3 4" id="KW-0067">ATP-binding</keyword>
<dbReference type="EC" id="6.3.3.2" evidence="5"/>
<dbReference type="AlphaFoldDB" id="A0AAE3DKV9"/>
<comment type="similarity">
    <text evidence="1 5">Belongs to the 5-formyltetrahydrofolate cyclo-ligase family.</text>
</comment>
<reference evidence="7" key="1">
    <citation type="submission" date="2021-10" db="EMBL/GenBank/DDBJ databases">
        <title>Anaerobic single-cell dispensing facilitates the cultivation of human gut bacteria.</title>
        <authorList>
            <person name="Afrizal A."/>
        </authorList>
    </citation>
    <scope>NUCLEOTIDE SEQUENCE</scope>
    <source>
        <strain evidence="7">CLA-AA-H274</strain>
    </source>
</reference>
<dbReference type="EMBL" id="JAJEPU010000050">
    <property type="protein sequence ID" value="MCC2165769.1"/>
    <property type="molecule type" value="Genomic_DNA"/>
</dbReference>
<dbReference type="GO" id="GO:0005524">
    <property type="term" value="F:ATP binding"/>
    <property type="evidence" value="ECO:0007669"/>
    <property type="project" value="UniProtKB-KW"/>
</dbReference>
<keyword evidence="7" id="KW-0436">Ligase</keyword>
<sequence length="219" mass="25262">MTEKETGANQKKDQKTGRNQKTPKSEEKFRVMQEERRQIRKEMKQQRAELSEAERKVKDRVLTENLLAVLNFPDHSEVMVYAYASFGTEANTFLLLEALWRRKIPTALPRVEGNEMKFYLVSGRKDLTEGYMGILEPAEHCLPAQSPRAVVITPGLAFTKDGKRLGYGGGFYDRFFEAEPLHRKVALAYGFQVMRDLPSQPWDVRVDQIVTDEEIITVY</sequence>
<feature type="binding site" evidence="4">
    <location>
        <position position="89"/>
    </location>
    <ligand>
        <name>substrate</name>
    </ligand>
</feature>
<dbReference type="Gene3D" id="3.40.50.10420">
    <property type="entry name" value="NagB/RpiA/CoA transferase-like"/>
    <property type="match status" value="1"/>
</dbReference>
<dbReference type="RefSeq" id="WP_308451980.1">
    <property type="nucleotide sequence ID" value="NZ_JAJEPU010000050.1"/>
</dbReference>
<dbReference type="PANTHER" id="PTHR23407:SF1">
    <property type="entry name" value="5-FORMYLTETRAHYDROFOLATE CYCLO-LIGASE"/>
    <property type="match status" value="1"/>
</dbReference>
<comment type="catalytic activity">
    <reaction evidence="5">
        <text>(6S)-5-formyl-5,6,7,8-tetrahydrofolate + ATP = (6R)-5,10-methenyltetrahydrofolate + ADP + phosphate</text>
        <dbReference type="Rhea" id="RHEA:10488"/>
        <dbReference type="ChEBI" id="CHEBI:30616"/>
        <dbReference type="ChEBI" id="CHEBI:43474"/>
        <dbReference type="ChEBI" id="CHEBI:57455"/>
        <dbReference type="ChEBI" id="CHEBI:57457"/>
        <dbReference type="ChEBI" id="CHEBI:456216"/>
        <dbReference type="EC" id="6.3.3.2"/>
    </reaction>
</comment>
<keyword evidence="2 4" id="KW-0547">Nucleotide-binding</keyword>
<feature type="compositionally biased region" description="Basic and acidic residues" evidence="6">
    <location>
        <begin position="23"/>
        <end position="42"/>
    </location>
</feature>
<dbReference type="GO" id="GO:0009396">
    <property type="term" value="P:folic acid-containing compound biosynthetic process"/>
    <property type="evidence" value="ECO:0007669"/>
    <property type="project" value="TreeGrafter"/>
</dbReference>
<feature type="region of interest" description="Disordered" evidence="6">
    <location>
        <begin position="1"/>
        <end position="42"/>
    </location>
</feature>
<evidence type="ECO:0000256" key="3">
    <source>
        <dbReference type="ARBA" id="ARBA00022840"/>
    </source>
</evidence>
<dbReference type="InterPro" id="IPR024185">
    <property type="entry name" value="FTHF_cligase-like_sf"/>
</dbReference>
<dbReference type="InterPro" id="IPR002698">
    <property type="entry name" value="FTHF_cligase"/>
</dbReference>
<feature type="binding site" evidence="4">
    <location>
        <begin position="164"/>
        <end position="172"/>
    </location>
    <ligand>
        <name>ATP</name>
        <dbReference type="ChEBI" id="CHEBI:30616"/>
    </ligand>
</feature>
<comment type="caution">
    <text evidence="7">The sequence shown here is derived from an EMBL/GenBank/DDBJ whole genome shotgun (WGS) entry which is preliminary data.</text>
</comment>
<feature type="binding site" evidence="4">
    <location>
        <begin position="36"/>
        <end position="40"/>
    </location>
    <ligand>
        <name>ATP</name>
        <dbReference type="ChEBI" id="CHEBI:30616"/>
    </ligand>
</feature>
<accession>A0AAE3DKV9</accession>